<accession>A0AAV2TGD5</accession>
<dbReference type="InterPro" id="IPR038558">
    <property type="entry name" value="SAS-6_N_sf"/>
</dbReference>
<dbReference type="AlphaFoldDB" id="A0AAV2TGD5"/>
<dbReference type="GO" id="GO:0005813">
    <property type="term" value="C:centrosome"/>
    <property type="evidence" value="ECO:0007669"/>
    <property type="project" value="UniProtKB-SubCell"/>
</dbReference>
<evidence type="ECO:0000256" key="4">
    <source>
        <dbReference type="ARBA" id="ARBA00023212"/>
    </source>
</evidence>
<evidence type="ECO:0000259" key="8">
    <source>
        <dbReference type="Pfam" id="PF16531"/>
    </source>
</evidence>
<feature type="domain" description="Spindle assembly abnormal protein 6 N-terminal" evidence="8">
    <location>
        <begin position="61"/>
        <end position="163"/>
    </location>
</feature>
<dbReference type="Gene3D" id="2.170.210.20">
    <property type="entry name" value="Spindle assembly abnormal protein 6, N-terminal domain"/>
    <property type="match status" value="1"/>
</dbReference>
<dbReference type="CDD" id="cd10142">
    <property type="entry name" value="HD_SAS6_N"/>
    <property type="match status" value="1"/>
</dbReference>
<evidence type="ECO:0000256" key="3">
    <source>
        <dbReference type="ARBA" id="ARBA00023054"/>
    </source>
</evidence>
<evidence type="ECO:0000313" key="9">
    <source>
        <dbReference type="EMBL" id="CAL5136190.1"/>
    </source>
</evidence>
<evidence type="ECO:0000256" key="1">
    <source>
        <dbReference type="ARBA" id="ARBA00004300"/>
    </source>
</evidence>
<organism evidence="9 10">
    <name type="scientific">Calicophoron daubneyi</name>
    <name type="common">Rumen fluke</name>
    <name type="synonym">Paramphistomum daubneyi</name>
    <dbReference type="NCBI Taxonomy" id="300641"/>
    <lineage>
        <taxon>Eukaryota</taxon>
        <taxon>Metazoa</taxon>
        <taxon>Spiralia</taxon>
        <taxon>Lophotrochozoa</taxon>
        <taxon>Platyhelminthes</taxon>
        <taxon>Trematoda</taxon>
        <taxon>Digenea</taxon>
        <taxon>Plagiorchiida</taxon>
        <taxon>Pronocephalata</taxon>
        <taxon>Paramphistomoidea</taxon>
        <taxon>Paramphistomidae</taxon>
        <taxon>Calicophoron</taxon>
    </lineage>
</organism>
<evidence type="ECO:0000256" key="6">
    <source>
        <dbReference type="SAM" id="Coils"/>
    </source>
</evidence>
<keyword evidence="3 6" id="KW-0175">Coiled coil</keyword>
<dbReference type="PANTHER" id="PTHR44281:SF2">
    <property type="entry name" value="SPINDLE ASSEMBLY ABNORMAL PROTEIN 6 HOMOLOG"/>
    <property type="match status" value="1"/>
</dbReference>
<evidence type="ECO:0000256" key="5">
    <source>
        <dbReference type="ARBA" id="ARBA00023306"/>
    </source>
</evidence>
<comment type="caution">
    <text evidence="9">The sequence shown here is derived from an EMBL/GenBank/DDBJ whole genome shotgun (WGS) entry which is preliminary data.</text>
</comment>
<gene>
    <name evidence="9" type="ORF">CDAUBV1_LOCUS10266</name>
</gene>
<protein>
    <recommendedName>
        <fullName evidence="8">Spindle assembly abnormal protein 6 N-terminal domain-containing protein</fullName>
    </recommendedName>
</protein>
<feature type="region of interest" description="Disordered" evidence="7">
    <location>
        <begin position="577"/>
        <end position="646"/>
    </location>
</feature>
<evidence type="ECO:0000256" key="2">
    <source>
        <dbReference type="ARBA" id="ARBA00022490"/>
    </source>
</evidence>
<proteinExistence type="predicted"/>
<dbReference type="Pfam" id="PF16531">
    <property type="entry name" value="SAS-6_N"/>
    <property type="match status" value="1"/>
</dbReference>
<name>A0AAV2TGD5_CALDB</name>
<feature type="coiled-coil region" evidence="6">
    <location>
        <begin position="204"/>
        <end position="335"/>
    </location>
</feature>
<feature type="compositionally biased region" description="Polar residues" evidence="7">
    <location>
        <begin position="664"/>
        <end position="680"/>
    </location>
</feature>
<reference evidence="9" key="1">
    <citation type="submission" date="2024-06" db="EMBL/GenBank/DDBJ databases">
        <authorList>
            <person name="Liu X."/>
            <person name="Lenzi L."/>
            <person name="Haldenby T S."/>
            <person name="Uol C."/>
        </authorList>
    </citation>
    <scope>NUCLEOTIDE SEQUENCE</scope>
</reference>
<feature type="coiled-coil region" evidence="6">
    <location>
        <begin position="364"/>
        <end position="496"/>
    </location>
</feature>
<keyword evidence="2" id="KW-0963">Cytoplasm</keyword>
<sequence>MELKDIEGLTYVIVVLFTSGVSSAARRAMGYIKRHLVNFEEADVPRRKRFVNVTFENELLGSGDSSKGLLVRLSDDDDLYFLYSTHITESDFDSIKRQQGLLVDFSGFGQKVVDLLELCLKEEVESNPKYTLKFSSSNESGVGVLRIVEATNFKYLTHLSLNLRAGDDEALKSYLVNQLKQLRVKTGSEINELKASLYATADSLSNSEKALSSLKREFETFKSENCLRSENLKNSHEKAVLELTQKLEKAKDDYEKQISEERKRSQEKLEKVTADFEASLLCLRQENEGFRVERSQLQSRINQLTSQTETQNYQNTTLKKELSSARTQITTAEEKNQVQVDTINKMELRIGSLVAELSTKDNLISKTQEMLVTEQEQKSRYQEEVQRQSRQVEKLEMGVKKHCEEISKANEIIKRLQSEVKSHHTKAKLRGQVAAEQERLLSSKESDLSVAQSEVQRLRTELESSQAMVTTLEEQLKRASEQLSEAQKTIKTNENIITWLNRQISENQIGQVQQRLKASGLSGSTTTTGSIFGTRSSASVAGLASTLLAPPGINGWHPAGSNTLPYATESSRVGAPFSGSTAGLLPAPSGTNKNNSCPSKPVTTASLMPRNNYTSDPLPRTTGNQVSLFNATSPRNNNLQPNSHLPCYMPSKIAEELRGPAGSDQLNGSTRFVVPQSESTQDPDDESRSPHQRSLTSAYFPKPLGIDSRR</sequence>
<dbReference type="Proteomes" id="UP001497525">
    <property type="component" value="Unassembled WGS sequence"/>
</dbReference>
<evidence type="ECO:0000256" key="7">
    <source>
        <dbReference type="SAM" id="MobiDB-lite"/>
    </source>
</evidence>
<feature type="compositionally biased region" description="Polar residues" evidence="7">
    <location>
        <begin position="589"/>
        <end position="643"/>
    </location>
</feature>
<dbReference type="EMBL" id="CAXLJL010000290">
    <property type="protein sequence ID" value="CAL5136190.1"/>
    <property type="molecule type" value="Genomic_DNA"/>
</dbReference>
<keyword evidence="4" id="KW-0206">Cytoskeleton</keyword>
<keyword evidence="5" id="KW-0131">Cell cycle</keyword>
<feature type="region of interest" description="Disordered" evidence="7">
    <location>
        <begin position="658"/>
        <end position="710"/>
    </location>
</feature>
<evidence type="ECO:0000313" key="10">
    <source>
        <dbReference type="Proteomes" id="UP001497525"/>
    </source>
</evidence>
<dbReference type="PANTHER" id="PTHR44281">
    <property type="entry name" value="SPINDLE ASSEMBLY ABNORMAL PROTEIN 6 HOMOLOG"/>
    <property type="match status" value="1"/>
</dbReference>
<dbReference type="InterPro" id="IPR032396">
    <property type="entry name" value="SAS-6_N"/>
</dbReference>
<comment type="subcellular location">
    <subcellularLocation>
        <location evidence="1">Cytoplasm</location>
        <location evidence="1">Cytoskeleton</location>
        <location evidence="1">Microtubule organizing center</location>
        <location evidence="1">Centrosome</location>
    </subcellularLocation>
</comment>